<dbReference type="STRING" id="699218.HMPREF0889_1271"/>
<dbReference type="AlphaFoldDB" id="D3LWC7"/>
<dbReference type="EMBL" id="ADGP01000023">
    <property type="protein sequence ID" value="EFD93594.1"/>
    <property type="molecule type" value="Genomic_DNA"/>
</dbReference>
<accession>D3LWC7</accession>
<sequence length="292" mass="33969">MAKTIKFNLILDNYPVRNIEGLQEHFSIEDMLKYFENGLLLRWLNVRGYDEQYAAVEAIDKSFDRKEIVTSLVKIFEVGEMDIADIEKAIGILTYLDEEKELNAIYKENAYAKKQIVDDYHSGYTALIMHMEENKDNIALLKADAIQMEREYFGLFELNYYELYFRLVESAPKAIFAILTRNAFRKYWIGEKANEEIYESIKTSLLVSASAKKILGADLKVVKRNTQAMWDPIERAEVKVMVISIVRGTFIKNAGNFSEKLGAEDVNEKLLKFRGLEYQCNNEKHELLYMEV</sequence>
<gene>
    <name evidence="1" type="ORF">HMPREF0889_1271</name>
</gene>
<organism evidence="1 2">
    <name type="scientific">Megasphaera lornae</name>
    <dbReference type="NCBI Taxonomy" id="1000568"/>
    <lineage>
        <taxon>Bacteria</taxon>
        <taxon>Bacillati</taxon>
        <taxon>Bacillota</taxon>
        <taxon>Negativicutes</taxon>
        <taxon>Veillonellales</taxon>
        <taxon>Veillonellaceae</taxon>
        <taxon>Megasphaera</taxon>
    </lineage>
</organism>
<dbReference type="Proteomes" id="UP000003242">
    <property type="component" value="Unassembled WGS sequence"/>
</dbReference>
<proteinExistence type="predicted"/>
<evidence type="ECO:0000313" key="2">
    <source>
        <dbReference type="Proteomes" id="UP000003242"/>
    </source>
</evidence>
<protein>
    <submittedName>
        <fullName evidence="1">Uncharacterized protein</fullName>
    </submittedName>
</protein>
<dbReference type="OrthoDB" id="7056571at2"/>
<evidence type="ECO:0000313" key="1">
    <source>
        <dbReference type="EMBL" id="EFD93594.1"/>
    </source>
</evidence>
<comment type="caution">
    <text evidence="1">The sequence shown here is derived from an EMBL/GenBank/DDBJ whole genome shotgun (WGS) entry which is preliminary data.</text>
</comment>
<dbReference type="RefSeq" id="WP_009381414.1">
    <property type="nucleotide sequence ID" value="NZ_ADGP01000023.1"/>
</dbReference>
<reference evidence="2" key="1">
    <citation type="submission" date="2009-12" db="EMBL/GenBank/DDBJ databases">
        <title>Sequence of Clostridiales genomosp. BVAB3 str. UPII9-5.</title>
        <authorList>
            <person name="Madupu R."/>
            <person name="Durkin A.S."/>
            <person name="Torralba M."/>
            <person name="Methe B."/>
            <person name="Sutton G.G."/>
            <person name="Strausberg R.L."/>
            <person name="Nelson K.E."/>
        </authorList>
    </citation>
    <scope>NUCLEOTIDE SEQUENCE [LARGE SCALE GENOMIC DNA]</scope>
    <source>
        <strain evidence="2">28L</strain>
    </source>
</reference>
<name>D3LWC7_9FIRM</name>
<dbReference type="eggNOG" id="ENOG5033E8H">
    <property type="taxonomic scope" value="Bacteria"/>
</dbReference>